<dbReference type="Pfam" id="PF10685">
    <property type="entry name" value="KGG"/>
    <property type="match status" value="1"/>
</dbReference>
<evidence type="ECO:0000313" key="2">
    <source>
        <dbReference type="EMBL" id="SOD16521.1"/>
    </source>
</evidence>
<feature type="region of interest" description="Disordered" evidence="1">
    <location>
        <begin position="51"/>
        <end position="99"/>
    </location>
</feature>
<reference evidence="2 3" key="1">
    <citation type="submission" date="2017-09" db="EMBL/GenBank/DDBJ databases">
        <authorList>
            <person name="Ehlers B."/>
            <person name="Leendertz F.H."/>
        </authorList>
    </citation>
    <scope>NUCLEOTIDE SEQUENCE [LARGE SCALE GENOMIC DNA]</scope>
    <source>
        <strain evidence="2 3">Nm42</strain>
    </source>
</reference>
<feature type="compositionally biased region" description="Basic and acidic residues" evidence="1">
    <location>
        <begin position="77"/>
        <end position="88"/>
    </location>
</feature>
<dbReference type="RefSeq" id="WP_097103779.1">
    <property type="nucleotide sequence ID" value="NZ_OCMU01000001.1"/>
</dbReference>
<organism evidence="2 3">
    <name type="scientific">Nitrosomonas ureae</name>
    <dbReference type="NCBI Taxonomy" id="44577"/>
    <lineage>
        <taxon>Bacteria</taxon>
        <taxon>Pseudomonadati</taxon>
        <taxon>Pseudomonadota</taxon>
        <taxon>Betaproteobacteria</taxon>
        <taxon>Nitrosomonadales</taxon>
        <taxon>Nitrosomonadaceae</taxon>
        <taxon>Nitrosomonas</taxon>
    </lineage>
</organism>
<dbReference type="InterPro" id="IPR019626">
    <property type="entry name" value="Stress-induced_KGG_rpt"/>
</dbReference>
<accession>A0A286A3V1</accession>
<dbReference type="AlphaFoldDB" id="A0A286A3V1"/>
<dbReference type="EMBL" id="OCMU01000001">
    <property type="protein sequence ID" value="SOD16521.1"/>
    <property type="molecule type" value="Genomic_DNA"/>
</dbReference>
<dbReference type="Proteomes" id="UP000219335">
    <property type="component" value="Unassembled WGS sequence"/>
</dbReference>
<feature type="compositionally biased region" description="Basic and acidic residues" evidence="1">
    <location>
        <begin position="1"/>
        <end position="10"/>
    </location>
</feature>
<evidence type="ECO:0000256" key="1">
    <source>
        <dbReference type="SAM" id="MobiDB-lite"/>
    </source>
</evidence>
<gene>
    <name evidence="2" type="ORF">SAMN06297164_0606</name>
</gene>
<evidence type="ECO:0000313" key="3">
    <source>
        <dbReference type="Proteomes" id="UP000219335"/>
    </source>
</evidence>
<protein>
    <submittedName>
        <fullName evidence="2">Stress-induced acidophilic repeat motif-containing protein</fullName>
    </submittedName>
</protein>
<name>A0A286A3V1_9PROT</name>
<proteinExistence type="predicted"/>
<feature type="region of interest" description="Disordered" evidence="1">
    <location>
        <begin position="1"/>
        <end position="38"/>
    </location>
</feature>
<sequence>MNTKTSKNDNDNDESDNTSKRGFASMDPKKQREIASEGGEQLINLIQKKLARQAVRPCSGKESIKEQDSSTSHRGQGNKDNKNEDKENSSSTRGVHLSSMLKPEARVIKINRPYWRIL</sequence>